<dbReference type="Proteomes" id="UP000077755">
    <property type="component" value="Chromosome 6"/>
</dbReference>
<keyword evidence="4" id="KW-0812">Transmembrane</keyword>
<evidence type="ECO:0000256" key="3">
    <source>
        <dbReference type="ARBA" id="ARBA00022475"/>
    </source>
</evidence>
<comment type="subcellular location">
    <subcellularLocation>
        <location evidence="1">Cell membrane</location>
        <topology evidence="1">Single-pass membrane protein</topology>
    </subcellularLocation>
</comment>
<dbReference type="AlphaFoldDB" id="A0A164V9C3"/>
<dbReference type="PANTHER" id="PTHR33102">
    <property type="entry name" value="DVL19-RELATED-RELATED"/>
    <property type="match status" value="1"/>
</dbReference>
<reference evidence="8" key="2">
    <citation type="submission" date="2022-03" db="EMBL/GenBank/DDBJ databases">
        <title>Draft title - Genomic analysis of global carrot germplasm unveils the trajectory of domestication and the origin of high carotenoid orange carrot.</title>
        <authorList>
            <person name="Iorizzo M."/>
            <person name="Ellison S."/>
            <person name="Senalik D."/>
            <person name="Macko-Podgorni A."/>
            <person name="Grzebelus D."/>
            <person name="Bostan H."/>
            <person name="Rolling W."/>
            <person name="Curaba J."/>
            <person name="Simon P."/>
        </authorList>
    </citation>
    <scope>NUCLEOTIDE SEQUENCE</scope>
    <source>
        <tissue evidence="8">Leaf</tissue>
    </source>
</reference>
<reference evidence="8" key="1">
    <citation type="journal article" date="2016" name="Nat. Genet.">
        <title>A high-quality carrot genome assembly provides new insights into carotenoid accumulation and asterid genome evolution.</title>
        <authorList>
            <person name="Iorizzo M."/>
            <person name="Ellison S."/>
            <person name="Senalik D."/>
            <person name="Zeng P."/>
            <person name="Satapoomin P."/>
            <person name="Huang J."/>
            <person name="Bowman M."/>
            <person name="Iovene M."/>
            <person name="Sanseverino W."/>
            <person name="Cavagnaro P."/>
            <person name="Yildiz M."/>
            <person name="Macko-Podgorni A."/>
            <person name="Moranska E."/>
            <person name="Grzebelus E."/>
            <person name="Grzebelus D."/>
            <person name="Ashrafi H."/>
            <person name="Zheng Z."/>
            <person name="Cheng S."/>
            <person name="Spooner D."/>
            <person name="Van Deynze A."/>
            <person name="Simon P."/>
        </authorList>
    </citation>
    <scope>NUCLEOTIDE SEQUENCE</scope>
    <source>
        <tissue evidence="8">Leaf</tissue>
    </source>
</reference>
<keyword evidence="9" id="KW-1185">Reference proteome</keyword>
<evidence type="ECO:0000256" key="5">
    <source>
        <dbReference type="ARBA" id="ARBA00022989"/>
    </source>
</evidence>
<organism evidence="8 9">
    <name type="scientific">Daucus carota subsp. sativus</name>
    <name type="common">Carrot</name>
    <dbReference type="NCBI Taxonomy" id="79200"/>
    <lineage>
        <taxon>Eukaryota</taxon>
        <taxon>Viridiplantae</taxon>
        <taxon>Streptophyta</taxon>
        <taxon>Embryophyta</taxon>
        <taxon>Tracheophyta</taxon>
        <taxon>Spermatophyta</taxon>
        <taxon>Magnoliopsida</taxon>
        <taxon>eudicotyledons</taxon>
        <taxon>Gunneridae</taxon>
        <taxon>Pentapetalae</taxon>
        <taxon>asterids</taxon>
        <taxon>campanulids</taxon>
        <taxon>Apiales</taxon>
        <taxon>Apiaceae</taxon>
        <taxon>Apioideae</taxon>
        <taxon>Scandiceae</taxon>
        <taxon>Daucinae</taxon>
        <taxon>Daucus</taxon>
        <taxon>Daucus sect. Daucus</taxon>
    </lineage>
</organism>
<keyword evidence="2" id="KW-0217">Developmental protein</keyword>
<evidence type="ECO:0000256" key="7">
    <source>
        <dbReference type="ARBA" id="ARBA00024340"/>
    </source>
</evidence>
<dbReference type="EMBL" id="CP093348">
    <property type="protein sequence ID" value="WOH04122.1"/>
    <property type="molecule type" value="Genomic_DNA"/>
</dbReference>
<dbReference type="Pfam" id="PF08137">
    <property type="entry name" value="DVL"/>
    <property type="match status" value="1"/>
</dbReference>
<evidence type="ECO:0000256" key="4">
    <source>
        <dbReference type="ARBA" id="ARBA00022692"/>
    </source>
</evidence>
<gene>
    <name evidence="8" type="ORF">DCAR_0623530</name>
</gene>
<proteinExistence type="inferred from homology"/>
<evidence type="ECO:0000256" key="6">
    <source>
        <dbReference type="ARBA" id="ARBA00023136"/>
    </source>
</evidence>
<dbReference type="GO" id="GO:0005886">
    <property type="term" value="C:plasma membrane"/>
    <property type="evidence" value="ECO:0007669"/>
    <property type="project" value="UniProtKB-SubCell"/>
</dbReference>
<evidence type="ECO:0000313" key="9">
    <source>
        <dbReference type="Proteomes" id="UP000077755"/>
    </source>
</evidence>
<evidence type="ECO:0000256" key="1">
    <source>
        <dbReference type="ARBA" id="ARBA00004162"/>
    </source>
</evidence>
<dbReference type="GO" id="GO:0008285">
    <property type="term" value="P:negative regulation of cell population proliferation"/>
    <property type="evidence" value="ECO:0007669"/>
    <property type="project" value="InterPro"/>
</dbReference>
<dbReference type="InterPro" id="IPR012552">
    <property type="entry name" value="DVL"/>
</dbReference>
<evidence type="ECO:0000313" key="8">
    <source>
        <dbReference type="EMBL" id="WOH04122.1"/>
    </source>
</evidence>
<comment type="similarity">
    <text evidence="7">Belongs to the DVL/RTFL small polypeptides family.</text>
</comment>
<accession>A0A164V9C3</accession>
<name>A0A164V9C3_DAUCS</name>
<keyword evidence="5" id="KW-1133">Transmembrane helix</keyword>
<dbReference type="Gramene" id="KZM90001">
    <property type="protein sequence ID" value="KZM90001"/>
    <property type="gene ID" value="DCAR_022634"/>
</dbReference>
<keyword evidence="6" id="KW-0472">Membrane</keyword>
<dbReference type="InterPro" id="IPR051525">
    <property type="entry name" value="DVL_RTFL_regulatory"/>
</dbReference>
<dbReference type="KEGG" id="dcr:108226928"/>
<dbReference type="OMA" id="GFSNKCA"/>
<dbReference type="OrthoDB" id="1693826at2759"/>
<sequence>MAEIMMKRQLNKKKGHGFSRKCASLVKQQRARIYILRRCATMLVCWYFQGDD</sequence>
<dbReference type="GO" id="GO:0048367">
    <property type="term" value="P:shoot system development"/>
    <property type="evidence" value="ECO:0007669"/>
    <property type="project" value="UniProtKB-ARBA"/>
</dbReference>
<keyword evidence="3" id="KW-1003">Cell membrane</keyword>
<protein>
    <submittedName>
        <fullName evidence="8">Uncharacterized protein</fullName>
    </submittedName>
</protein>
<evidence type="ECO:0000256" key="2">
    <source>
        <dbReference type="ARBA" id="ARBA00022473"/>
    </source>
</evidence>